<evidence type="ECO:0000259" key="1">
    <source>
        <dbReference type="Pfam" id="PF04738"/>
    </source>
</evidence>
<dbReference type="RefSeq" id="WP_075975327.1">
    <property type="nucleotide sequence ID" value="NZ_MKQR01000013.1"/>
</dbReference>
<organism evidence="2 3">
    <name type="scientific">Actinokineospora bangkokensis</name>
    <dbReference type="NCBI Taxonomy" id="1193682"/>
    <lineage>
        <taxon>Bacteria</taxon>
        <taxon>Bacillati</taxon>
        <taxon>Actinomycetota</taxon>
        <taxon>Actinomycetes</taxon>
        <taxon>Pseudonocardiales</taxon>
        <taxon>Pseudonocardiaceae</taxon>
        <taxon>Actinokineospora</taxon>
    </lineage>
</organism>
<comment type="caution">
    <text evidence="2">The sequence shown here is derived from an EMBL/GenBank/DDBJ whole genome shotgun (WGS) entry which is preliminary data.</text>
</comment>
<keyword evidence="3" id="KW-1185">Reference proteome</keyword>
<dbReference type="EMBL" id="MKQR01000013">
    <property type="protein sequence ID" value="OLR93060.1"/>
    <property type="molecule type" value="Genomic_DNA"/>
</dbReference>
<evidence type="ECO:0000313" key="2">
    <source>
        <dbReference type="EMBL" id="OLR93060.1"/>
    </source>
</evidence>
<dbReference type="Proteomes" id="UP000186040">
    <property type="component" value="Unassembled WGS sequence"/>
</dbReference>
<reference evidence="2 3" key="1">
    <citation type="submission" date="2016-10" db="EMBL/GenBank/DDBJ databases">
        <title>The Draft Genome Sequence of Actinokineospora bangkokensis 44EHWT reveals the biosynthetic pathway of antifungal compounds Thailandins with unusual extender unit butylmalonyl-CoA.</title>
        <authorList>
            <person name="Greule A."/>
            <person name="Intra B."/>
            <person name="Flemming S."/>
            <person name="Rommel M.G."/>
            <person name="Panbangred W."/>
            <person name="Bechthold A."/>
        </authorList>
    </citation>
    <scope>NUCLEOTIDE SEQUENCE [LARGE SCALE GENOMIC DNA]</scope>
    <source>
        <strain evidence="2 3">44EHW</strain>
    </source>
</reference>
<sequence length="737" mass="80778">MTTPAVPFGDGWRLWARCAVRGPGFPAAGALDLAAPGLAEAADKFDDGARLQGTAWKEFQAVFADGAVETGARLRSIAAAPAFRAAVAWQNRRVLDTGVRPFLASPPQDRTFKNRQREELVAHYWQRFCVKNDTIGFFGPVGWGRWDEAARGVEVRAGAGLVESTTVFFSSWAVDAVARLVNADPALRGRIAPRRVPFVRVADGAATLPGLKPKPLEPELVAVFDRCDGLRPADEVGPAEAIEELVRRRLVTWRLDVPAATHPDRWVRDWLAGAGVGDGPAVALLDTLDRGRERVAAAAADPDALVAALAALEGEFTELAGESAKRDKGANTAPCRSLVYSDCRRSGEVRLGPDVLDSLAPLRPLFTAARWLTWEVARRVMAKVRAVYTGPTDLASFWFACMPVLHGDAKAIAGDVQREFWDRWREVLPPLTGSRVQVSTADIEDKVAELFAAPGPGWSGARYLSPDILFADNGDTVLGELHVGLNTLGNSLFVSQSADPQGLFDATTEDYPEPRLVPLLAKENKAKLSIRVRNVLIRPQDYQVALVDDTADPARERTVRSADVLVEQVGDDLEVVLPDGARFPVVDVFAHVLTTLVIDMFRFPVDGAHTPRITVDRMAVARETWTFDPAALAFADAKDEAQRFVQARWWRAREGLPRFAFLVSPTEPRPYCVDFDNHISVNTLAKSVRRLVRDQPGGRLVFTEMLPTPEQSWLTDDAGNRYTSELRFVAFDAGERG</sequence>
<dbReference type="Pfam" id="PF04738">
    <property type="entry name" value="Lant_dehydr_N"/>
    <property type="match status" value="2"/>
</dbReference>
<dbReference type="STRING" id="1193682.BJP25_19100"/>
<feature type="domain" description="Lantibiotic dehydratase N-terminal" evidence="1">
    <location>
        <begin position="547"/>
        <end position="684"/>
    </location>
</feature>
<dbReference type="InterPro" id="IPR006827">
    <property type="entry name" value="Lant_deHydtase_N"/>
</dbReference>
<dbReference type="OrthoDB" id="8428173at2"/>
<feature type="domain" description="Lantibiotic dehydratase N-terminal" evidence="1">
    <location>
        <begin position="80"/>
        <end position="219"/>
    </location>
</feature>
<dbReference type="AlphaFoldDB" id="A0A1Q9LM09"/>
<accession>A0A1Q9LM09</accession>
<name>A0A1Q9LM09_9PSEU</name>
<protein>
    <submittedName>
        <fullName evidence="2">Lantibiotic dehydratase</fullName>
    </submittedName>
</protein>
<gene>
    <name evidence="2" type="ORF">BJP25_19100</name>
</gene>
<evidence type="ECO:0000313" key="3">
    <source>
        <dbReference type="Proteomes" id="UP000186040"/>
    </source>
</evidence>
<proteinExistence type="predicted"/>